<dbReference type="PANTHER" id="PTHR47473">
    <property type="entry name" value="BTA1P"/>
    <property type="match status" value="1"/>
</dbReference>
<dbReference type="GeneID" id="37026696"/>
<proteinExistence type="predicted"/>
<dbReference type="SUPFAM" id="SSF53335">
    <property type="entry name" value="S-adenosyl-L-methionine-dependent methyltransferases"/>
    <property type="match status" value="1"/>
</dbReference>
<gene>
    <name evidence="3" type="ORF">BDZ90DRAFT_228998</name>
</gene>
<protein>
    <recommendedName>
        <fullName evidence="2">Methyltransferase domain-containing protein</fullName>
    </recommendedName>
</protein>
<name>A0A316UXK7_9BASI</name>
<dbReference type="OrthoDB" id="10253390at2759"/>
<dbReference type="CDD" id="cd02440">
    <property type="entry name" value="AdoMet_MTases"/>
    <property type="match status" value="1"/>
</dbReference>
<keyword evidence="4" id="KW-1185">Reference proteome</keyword>
<dbReference type="EMBL" id="KZ819662">
    <property type="protein sequence ID" value="PWN29952.1"/>
    <property type="molecule type" value="Genomic_DNA"/>
</dbReference>
<dbReference type="Proteomes" id="UP000245884">
    <property type="component" value="Unassembled WGS sequence"/>
</dbReference>
<dbReference type="Pfam" id="PF11899">
    <property type="entry name" value="DUF3419"/>
    <property type="match status" value="1"/>
</dbReference>
<evidence type="ECO:0000313" key="4">
    <source>
        <dbReference type="Proteomes" id="UP000245884"/>
    </source>
</evidence>
<reference evidence="3 4" key="1">
    <citation type="journal article" date="2018" name="Mol. Biol. Evol.">
        <title>Broad Genomic Sampling Reveals a Smut Pathogenic Ancestry of the Fungal Clade Ustilaginomycotina.</title>
        <authorList>
            <person name="Kijpornyongpan T."/>
            <person name="Mondo S.J."/>
            <person name="Barry K."/>
            <person name="Sandor L."/>
            <person name="Lee J."/>
            <person name="Lipzen A."/>
            <person name="Pangilinan J."/>
            <person name="LaButti K."/>
            <person name="Hainaut M."/>
            <person name="Henrissat B."/>
            <person name="Grigoriev I.V."/>
            <person name="Spatafora J.W."/>
            <person name="Aime M.C."/>
        </authorList>
    </citation>
    <scope>NUCLEOTIDE SEQUENCE [LARGE SCALE GENOMIC DNA]</scope>
    <source>
        <strain evidence="3 4">MCA 5214</strain>
    </source>
</reference>
<organism evidence="3 4">
    <name type="scientific">Jaminaea rosea</name>
    <dbReference type="NCBI Taxonomy" id="1569628"/>
    <lineage>
        <taxon>Eukaryota</taxon>
        <taxon>Fungi</taxon>
        <taxon>Dikarya</taxon>
        <taxon>Basidiomycota</taxon>
        <taxon>Ustilaginomycotina</taxon>
        <taxon>Exobasidiomycetes</taxon>
        <taxon>Microstromatales</taxon>
        <taxon>Microstromatales incertae sedis</taxon>
        <taxon>Jaminaea</taxon>
    </lineage>
</organism>
<dbReference type="AlphaFoldDB" id="A0A316UXK7"/>
<evidence type="ECO:0000313" key="3">
    <source>
        <dbReference type="EMBL" id="PWN29952.1"/>
    </source>
</evidence>
<dbReference type="InterPro" id="IPR021829">
    <property type="entry name" value="DUF3419"/>
</dbReference>
<dbReference type="RefSeq" id="XP_025364564.1">
    <property type="nucleotide sequence ID" value="XM_025504873.1"/>
</dbReference>
<dbReference type="InterPro" id="IPR029063">
    <property type="entry name" value="SAM-dependent_MTases_sf"/>
</dbReference>
<feature type="domain" description="Methyltransferase" evidence="2">
    <location>
        <begin position="128"/>
        <end position="227"/>
    </location>
</feature>
<dbReference type="STRING" id="1569628.A0A316UXK7"/>
<evidence type="ECO:0000259" key="2">
    <source>
        <dbReference type="Pfam" id="PF13649"/>
    </source>
</evidence>
<feature type="region of interest" description="Disordered" evidence="1">
    <location>
        <begin position="381"/>
        <end position="409"/>
    </location>
</feature>
<accession>A0A316UXK7</accession>
<dbReference type="PANTHER" id="PTHR47473:SF1">
    <property type="entry name" value="METHYLTRANSFERASE DOMAIN-CONTAINING PROTEIN"/>
    <property type="match status" value="1"/>
</dbReference>
<dbReference type="Gene3D" id="3.40.50.150">
    <property type="entry name" value="Vaccinia Virus protein VP39"/>
    <property type="match status" value="1"/>
</dbReference>
<dbReference type="InterPro" id="IPR041698">
    <property type="entry name" value="Methyltransf_25"/>
</dbReference>
<evidence type="ECO:0000256" key="1">
    <source>
        <dbReference type="SAM" id="MobiDB-lite"/>
    </source>
</evidence>
<dbReference type="Pfam" id="PF13649">
    <property type="entry name" value="Methyltransf_25"/>
    <property type="match status" value="1"/>
</dbReference>
<sequence length="838" mass="95441">MSSLADKLSSWTQASPAEASTSTALALAWLNSPYVYSPLIAVLALLCVLRFSKAARTPLVFAWNCFVQPIGKVANQGERLDKFYQHQATIYDVTRNHLLRGRKTMLKLCAAQLHEMRRTQPSKPLIWVDVGGGTGWNIEQMAEYFPLEQLSHIYLIDLCEPLLDVARKRFAARGLKNVTVLCQDASEFTLPDLKEGKMIDLFTCSYSISMMPPFYAVLDRIYSYLDPETGVFGVVDFYVSGKTPPGKQSAMIGGDVRRECGPISRWFWRQWFSLDHVELHPARRDYLEYKFGTIKCFNGRNNFVIPFIVRIPFYVWIGCSRDRDTTKAVQAFEIEAGNRVICPPSFPELSFSHILAQKQEEDATARSSALRRLSLAQSTSTSSSSLVRRRGSDDGESDESLGDEGSGSWRLDLGPQLPLSSFHYQRRQWRLPFVDSKFSEMFRTWIYGFTWEDPYVDIEHMAIKPTDSVLCITSAGDNALHYAIAAKPERIHCVDMNPCQGHLLELKLACIAALSYEEFWKLFGDGKTDDFAELLDRKISPYLSSHAYQFWRLNTHCWDRNFYFRGYSGHALRLAKVAFSLFGCNRSAEAMCNAGTLEEQASIWKRSLRKTLINPTLINVFLSNPAFLWNALGVPINQFNCFRNEGVSAGQYAVDTLDPVVNHSLLKSDNYHYHLCLTGRYSHDSCPLYLKKEGFEALKRNAAKPLDAFRLHTDSIVNVLRGLGDDSLTHAVVMDHMDWFDPIPPQMPAPTLKQAREDPAVNSARATISDLDREIRELSRVVRPGGAVYWRSAAKEPWYRQRFEKMGFKTERLQVRESGKSIDRVNMYASHWKATRMS</sequence>